<name>A0AAN8ZS54_9MAGN</name>
<evidence type="ECO:0000256" key="1">
    <source>
        <dbReference type="SAM" id="Phobius"/>
    </source>
</evidence>
<organism evidence="2 3">
    <name type="scientific">Dillenia turbinata</name>
    <dbReference type="NCBI Taxonomy" id="194707"/>
    <lineage>
        <taxon>Eukaryota</taxon>
        <taxon>Viridiplantae</taxon>
        <taxon>Streptophyta</taxon>
        <taxon>Embryophyta</taxon>
        <taxon>Tracheophyta</taxon>
        <taxon>Spermatophyta</taxon>
        <taxon>Magnoliopsida</taxon>
        <taxon>eudicotyledons</taxon>
        <taxon>Gunneridae</taxon>
        <taxon>Pentapetalae</taxon>
        <taxon>Dilleniales</taxon>
        <taxon>Dilleniaceae</taxon>
        <taxon>Dillenia</taxon>
    </lineage>
</organism>
<keyword evidence="1" id="KW-0812">Transmembrane</keyword>
<proteinExistence type="predicted"/>
<sequence length="126" mass="14461">MSSEMESPLPRPTNVQRVKFIWRILLISNLGLGAYMFLRSRKKDKQLETAKTTKEVPTTEPAKTIVEVPPIPVEEEEPLFLPTIEPVKVQKEPIPWLDLGMMLPYHREVEAGKERLLEGAKRCVPE</sequence>
<keyword evidence="1" id="KW-0472">Membrane</keyword>
<protein>
    <submittedName>
        <fullName evidence="2">Uncharacterized protein</fullName>
    </submittedName>
</protein>
<gene>
    <name evidence="2" type="ORF">RJ641_025940</name>
</gene>
<dbReference type="AlphaFoldDB" id="A0AAN8ZS54"/>
<evidence type="ECO:0000313" key="2">
    <source>
        <dbReference type="EMBL" id="KAK6944838.1"/>
    </source>
</evidence>
<feature type="transmembrane region" description="Helical" evidence="1">
    <location>
        <begin position="20"/>
        <end position="38"/>
    </location>
</feature>
<accession>A0AAN8ZS54</accession>
<keyword evidence="3" id="KW-1185">Reference proteome</keyword>
<dbReference type="EMBL" id="JBAMMX010000003">
    <property type="protein sequence ID" value="KAK6944838.1"/>
    <property type="molecule type" value="Genomic_DNA"/>
</dbReference>
<dbReference type="Proteomes" id="UP001370490">
    <property type="component" value="Unassembled WGS sequence"/>
</dbReference>
<comment type="caution">
    <text evidence="2">The sequence shown here is derived from an EMBL/GenBank/DDBJ whole genome shotgun (WGS) entry which is preliminary data.</text>
</comment>
<reference evidence="2 3" key="1">
    <citation type="submission" date="2023-12" db="EMBL/GenBank/DDBJ databases">
        <title>A high-quality genome assembly for Dillenia turbinata (Dilleniales).</title>
        <authorList>
            <person name="Chanderbali A."/>
        </authorList>
    </citation>
    <scope>NUCLEOTIDE SEQUENCE [LARGE SCALE GENOMIC DNA]</scope>
    <source>
        <strain evidence="2">LSX21</strain>
        <tissue evidence="2">Leaf</tissue>
    </source>
</reference>
<dbReference type="PANTHER" id="PTHR34364">
    <property type="entry name" value="WAS/WASL-INTERACTING FAMILY PROTEIN"/>
    <property type="match status" value="1"/>
</dbReference>
<dbReference type="PANTHER" id="PTHR34364:SF1">
    <property type="entry name" value="WAS_WASL-INTERACTING FAMILY PROTEIN"/>
    <property type="match status" value="1"/>
</dbReference>
<evidence type="ECO:0000313" key="3">
    <source>
        <dbReference type="Proteomes" id="UP001370490"/>
    </source>
</evidence>
<keyword evidence="1" id="KW-1133">Transmembrane helix</keyword>